<dbReference type="OrthoDB" id="329835at2759"/>
<reference evidence="3 4" key="2">
    <citation type="journal article" date="2013" name="PLoS Genet.">
        <title>Comparative genome structure, secondary metabolite, and effector coding capacity across Cochliobolus pathogens.</title>
        <authorList>
            <person name="Condon B.J."/>
            <person name="Leng Y."/>
            <person name="Wu D."/>
            <person name="Bushley K.E."/>
            <person name="Ohm R.A."/>
            <person name="Otillar R."/>
            <person name="Martin J."/>
            <person name="Schackwitz W."/>
            <person name="Grimwood J."/>
            <person name="MohdZainudin N."/>
            <person name="Xue C."/>
            <person name="Wang R."/>
            <person name="Manning V.A."/>
            <person name="Dhillon B."/>
            <person name="Tu Z.J."/>
            <person name="Steffenson B.J."/>
            <person name="Salamov A."/>
            <person name="Sun H."/>
            <person name="Lowry S."/>
            <person name="LaButti K."/>
            <person name="Han J."/>
            <person name="Copeland A."/>
            <person name="Lindquist E."/>
            <person name="Barry K."/>
            <person name="Schmutz J."/>
            <person name="Baker S.E."/>
            <person name="Ciuffetti L.M."/>
            <person name="Grigoriev I.V."/>
            <person name="Zhong S."/>
            <person name="Turgeon B.G."/>
        </authorList>
    </citation>
    <scope>NUCLEOTIDE SEQUENCE [LARGE SCALE GENOMIC DNA]</scope>
    <source>
        <strain evidence="4">28A</strain>
    </source>
</reference>
<dbReference type="Gene3D" id="3.40.50.1820">
    <property type="entry name" value="alpha/beta hydrolase"/>
    <property type="match status" value="1"/>
</dbReference>
<evidence type="ECO:0000313" key="3">
    <source>
        <dbReference type="EMBL" id="EOA91580.1"/>
    </source>
</evidence>
<dbReference type="RefSeq" id="XP_008020189.1">
    <property type="nucleotide sequence ID" value="XM_008021998.1"/>
</dbReference>
<name>R0J3Q5_EXST2</name>
<dbReference type="InterPro" id="IPR036736">
    <property type="entry name" value="ACP-like_sf"/>
</dbReference>
<feature type="compositionally biased region" description="Basic and acidic residues" evidence="1">
    <location>
        <begin position="98"/>
        <end position="113"/>
    </location>
</feature>
<protein>
    <recommendedName>
        <fullName evidence="2">Thioesterase domain-containing protein</fullName>
    </recommendedName>
</protein>
<dbReference type="AlphaFoldDB" id="R0J3Q5"/>
<dbReference type="GeneID" id="19403397"/>
<keyword evidence="4" id="KW-1185">Reference proteome</keyword>
<feature type="domain" description="Thioesterase" evidence="2">
    <location>
        <begin position="135"/>
        <end position="234"/>
    </location>
</feature>
<dbReference type="InterPro" id="IPR001031">
    <property type="entry name" value="Thioesterase"/>
</dbReference>
<dbReference type="EMBL" id="KB908481">
    <property type="protein sequence ID" value="EOA91580.1"/>
    <property type="molecule type" value="Genomic_DNA"/>
</dbReference>
<sequence>MVLQVQPDLERYIDILLDEAGLCADGIENDTEFADLGIDHVLARAIIEKIGQTTHLCLPDDFFEHAPDVQSFIHQLEKLTKGGRNGQAPKFKPVSNGERSKMEESGRASVKTEKQPSKIPLIMRLQTSSTGTSRNLFLMPDGSGSAMSYARIPKLGNDWTLYGLNSPHLGIGPSEISINGLASLWIDEIMQTQHQGPYILGGWSAGGYYITEVARLLLERGERVESLIIVDSPCRLEYGAPPVALFQFLADSGLMGNFPKGAAKWLMDHFAGTMAAVSKYQPAPVLGVRRVYIIEARDGVLRSEKEAVGSGLDLSVAVTKMLLLRGDTDSVRGWNKQFPNSKVLWSQTSGNHFSLVHPPHVDTLGRLLREVINGDADHLEHWSPCTEESM</sequence>
<dbReference type="InterPro" id="IPR029058">
    <property type="entry name" value="AB_hydrolase_fold"/>
</dbReference>
<dbReference type="eggNOG" id="KOG1202">
    <property type="taxonomic scope" value="Eukaryota"/>
</dbReference>
<dbReference type="STRING" id="671987.R0J3Q5"/>
<evidence type="ECO:0000256" key="1">
    <source>
        <dbReference type="SAM" id="MobiDB-lite"/>
    </source>
</evidence>
<gene>
    <name evidence="3" type="ORF">SETTUDRAFT_30109</name>
</gene>
<dbReference type="Proteomes" id="UP000016935">
    <property type="component" value="Unassembled WGS sequence"/>
</dbReference>
<dbReference type="HOGENOM" id="CLU_043694_0_0_1"/>
<evidence type="ECO:0000259" key="2">
    <source>
        <dbReference type="Pfam" id="PF00975"/>
    </source>
</evidence>
<evidence type="ECO:0000313" key="4">
    <source>
        <dbReference type="Proteomes" id="UP000016935"/>
    </source>
</evidence>
<reference evidence="3 4" key="1">
    <citation type="journal article" date="2012" name="PLoS Pathog.">
        <title>Diverse lifestyles and strategies of plant pathogenesis encoded in the genomes of eighteen Dothideomycetes fungi.</title>
        <authorList>
            <person name="Ohm R.A."/>
            <person name="Feau N."/>
            <person name="Henrissat B."/>
            <person name="Schoch C.L."/>
            <person name="Horwitz B.A."/>
            <person name="Barry K.W."/>
            <person name="Condon B.J."/>
            <person name="Copeland A.C."/>
            <person name="Dhillon B."/>
            <person name="Glaser F."/>
            <person name="Hesse C.N."/>
            <person name="Kosti I."/>
            <person name="LaButti K."/>
            <person name="Lindquist E.A."/>
            <person name="Lucas S."/>
            <person name="Salamov A.A."/>
            <person name="Bradshaw R.E."/>
            <person name="Ciuffetti L."/>
            <person name="Hamelin R.C."/>
            <person name="Kema G.H.J."/>
            <person name="Lawrence C."/>
            <person name="Scott J.A."/>
            <person name="Spatafora J.W."/>
            <person name="Turgeon B.G."/>
            <person name="de Wit P.J.G.M."/>
            <person name="Zhong S."/>
            <person name="Goodwin S.B."/>
            <person name="Grigoriev I.V."/>
        </authorList>
    </citation>
    <scope>NUCLEOTIDE SEQUENCE [LARGE SCALE GENOMIC DNA]</scope>
    <source>
        <strain evidence="4">28A</strain>
    </source>
</reference>
<feature type="region of interest" description="Disordered" evidence="1">
    <location>
        <begin position="82"/>
        <end position="113"/>
    </location>
</feature>
<proteinExistence type="predicted"/>
<dbReference type="SUPFAM" id="SSF47336">
    <property type="entry name" value="ACP-like"/>
    <property type="match status" value="1"/>
</dbReference>
<dbReference type="Gene3D" id="1.10.1200.10">
    <property type="entry name" value="ACP-like"/>
    <property type="match status" value="1"/>
</dbReference>
<organism evidence="3 4">
    <name type="scientific">Exserohilum turcicum (strain 28A)</name>
    <name type="common">Northern leaf blight fungus</name>
    <name type="synonym">Setosphaeria turcica</name>
    <dbReference type="NCBI Taxonomy" id="671987"/>
    <lineage>
        <taxon>Eukaryota</taxon>
        <taxon>Fungi</taxon>
        <taxon>Dikarya</taxon>
        <taxon>Ascomycota</taxon>
        <taxon>Pezizomycotina</taxon>
        <taxon>Dothideomycetes</taxon>
        <taxon>Pleosporomycetidae</taxon>
        <taxon>Pleosporales</taxon>
        <taxon>Pleosporineae</taxon>
        <taxon>Pleosporaceae</taxon>
        <taxon>Exserohilum</taxon>
    </lineage>
</organism>
<dbReference type="SUPFAM" id="SSF53474">
    <property type="entry name" value="alpha/beta-Hydrolases"/>
    <property type="match status" value="1"/>
</dbReference>
<dbReference type="Pfam" id="PF00975">
    <property type="entry name" value="Thioesterase"/>
    <property type="match status" value="1"/>
</dbReference>
<accession>R0J3Q5</accession>